<gene>
    <name evidence="1" type="ORF">SKAU_G00068370</name>
</gene>
<name>A0A9Q1G7C1_SYNKA</name>
<organism evidence="1 2">
    <name type="scientific">Synaphobranchus kaupii</name>
    <name type="common">Kaup's arrowtooth eel</name>
    <dbReference type="NCBI Taxonomy" id="118154"/>
    <lineage>
        <taxon>Eukaryota</taxon>
        <taxon>Metazoa</taxon>
        <taxon>Chordata</taxon>
        <taxon>Craniata</taxon>
        <taxon>Vertebrata</taxon>
        <taxon>Euteleostomi</taxon>
        <taxon>Actinopterygii</taxon>
        <taxon>Neopterygii</taxon>
        <taxon>Teleostei</taxon>
        <taxon>Anguilliformes</taxon>
        <taxon>Synaphobranchidae</taxon>
        <taxon>Synaphobranchus</taxon>
    </lineage>
</organism>
<comment type="caution">
    <text evidence="1">The sequence shown here is derived from an EMBL/GenBank/DDBJ whole genome shotgun (WGS) entry which is preliminary data.</text>
</comment>
<dbReference type="EMBL" id="JAINUF010000002">
    <property type="protein sequence ID" value="KAJ8376257.1"/>
    <property type="molecule type" value="Genomic_DNA"/>
</dbReference>
<evidence type="ECO:0000313" key="2">
    <source>
        <dbReference type="Proteomes" id="UP001152622"/>
    </source>
</evidence>
<evidence type="ECO:0000313" key="1">
    <source>
        <dbReference type="EMBL" id="KAJ8376257.1"/>
    </source>
</evidence>
<dbReference type="AlphaFoldDB" id="A0A9Q1G7C1"/>
<accession>A0A9Q1G7C1</accession>
<reference evidence="1" key="1">
    <citation type="journal article" date="2023" name="Science">
        <title>Genome structures resolve the early diversification of teleost fishes.</title>
        <authorList>
            <person name="Parey E."/>
            <person name="Louis A."/>
            <person name="Montfort J."/>
            <person name="Bouchez O."/>
            <person name="Roques C."/>
            <person name="Iampietro C."/>
            <person name="Lluch J."/>
            <person name="Castinel A."/>
            <person name="Donnadieu C."/>
            <person name="Desvignes T."/>
            <person name="Floi Bucao C."/>
            <person name="Jouanno E."/>
            <person name="Wen M."/>
            <person name="Mejri S."/>
            <person name="Dirks R."/>
            <person name="Jansen H."/>
            <person name="Henkel C."/>
            <person name="Chen W.J."/>
            <person name="Zahm M."/>
            <person name="Cabau C."/>
            <person name="Klopp C."/>
            <person name="Thompson A.W."/>
            <person name="Robinson-Rechavi M."/>
            <person name="Braasch I."/>
            <person name="Lecointre G."/>
            <person name="Bobe J."/>
            <person name="Postlethwait J.H."/>
            <person name="Berthelot C."/>
            <person name="Roest Crollius H."/>
            <person name="Guiguen Y."/>
        </authorList>
    </citation>
    <scope>NUCLEOTIDE SEQUENCE</scope>
    <source>
        <strain evidence="1">WJC10195</strain>
    </source>
</reference>
<sequence length="106" mass="11533">MQAFAAAGREGASACEWKSVHDESGAVAAGRTARVGFRNRRDHVEGDAGCASLITPPRSSIGLSLRPSDRRTVQMCRAERFLRERRLCKDSKPVGSRPYGTDIRGS</sequence>
<proteinExistence type="predicted"/>
<keyword evidence="2" id="KW-1185">Reference proteome</keyword>
<dbReference type="Proteomes" id="UP001152622">
    <property type="component" value="Chromosome 2"/>
</dbReference>
<protein>
    <submittedName>
        <fullName evidence="1">Uncharacterized protein</fullName>
    </submittedName>
</protein>